<protein>
    <submittedName>
        <fullName evidence="2">PEFG-CTERM sorting domain-containing protein</fullName>
    </submittedName>
</protein>
<dbReference type="EMBL" id="JACATE010000003">
    <property type="protein sequence ID" value="NWJ28356.1"/>
    <property type="molecule type" value="Genomic_DNA"/>
</dbReference>
<accession>A0A7K4MGL5</accession>
<comment type="caution">
    <text evidence="2">The sequence shown here is derived from an EMBL/GenBank/DDBJ whole genome shotgun (WGS) entry which is preliminary data.</text>
</comment>
<keyword evidence="1" id="KW-0812">Transmembrane</keyword>
<proteinExistence type="predicted"/>
<reference evidence="2 3" key="1">
    <citation type="journal article" date="2019" name="Environ. Microbiol.">
        <title>Genomics insights into ecotype formation of ammonia-oxidizing archaea in the deep ocean.</title>
        <authorList>
            <person name="Wang Y."/>
            <person name="Huang J.M."/>
            <person name="Cui G.J."/>
            <person name="Nunoura T."/>
            <person name="Takaki Y."/>
            <person name="Li W.L."/>
            <person name="Li J."/>
            <person name="Gao Z.M."/>
            <person name="Takai K."/>
            <person name="Zhang A.Q."/>
            <person name="Stepanauskas R."/>
        </authorList>
    </citation>
    <scope>NUCLEOTIDE SEQUENCE [LARGE SCALE GENOMIC DNA]</scope>
    <source>
        <strain evidence="2 3">T1L11</strain>
    </source>
</reference>
<dbReference type="Proteomes" id="UP000563820">
    <property type="component" value="Unassembled WGS sequence"/>
</dbReference>
<feature type="transmembrane region" description="Helical" evidence="1">
    <location>
        <begin position="35"/>
        <end position="54"/>
    </location>
</feature>
<sequence length="65" mass="7000">EESNDVEIDGNTVTVMFPAGTEEIEIIGTYVIPEFGTIAAMILAVAIISIIVISSKSRLGIMPRY</sequence>
<dbReference type="NCBIfam" id="TIGR04296">
    <property type="entry name" value="PEFG-CTERM"/>
    <property type="match status" value="1"/>
</dbReference>
<dbReference type="InterPro" id="IPR027560">
    <property type="entry name" value="PEFG-CTERM"/>
</dbReference>
<evidence type="ECO:0000313" key="3">
    <source>
        <dbReference type="Proteomes" id="UP000563820"/>
    </source>
</evidence>
<keyword evidence="1" id="KW-1133">Transmembrane helix</keyword>
<keyword evidence="1" id="KW-0472">Membrane</keyword>
<gene>
    <name evidence="2" type="ORF">HX848_03045</name>
</gene>
<name>A0A7K4MGL5_9ARCH</name>
<organism evidence="2 3">
    <name type="scientific">Marine Group I thaumarchaeote</name>
    <dbReference type="NCBI Taxonomy" id="2511932"/>
    <lineage>
        <taxon>Archaea</taxon>
        <taxon>Nitrososphaerota</taxon>
        <taxon>Marine Group I</taxon>
    </lineage>
</organism>
<evidence type="ECO:0000313" key="2">
    <source>
        <dbReference type="EMBL" id="NWJ28356.1"/>
    </source>
</evidence>
<feature type="non-terminal residue" evidence="2">
    <location>
        <position position="1"/>
    </location>
</feature>
<evidence type="ECO:0000256" key="1">
    <source>
        <dbReference type="SAM" id="Phobius"/>
    </source>
</evidence>
<dbReference type="AlphaFoldDB" id="A0A7K4MGL5"/>